<dbReference type="GO" id="GO:0006888">
    <property type="term" value="P:endoplasmic reticulum to Golgi vesicle-mediated transport"/>
    <property type="evidence" value="ECO:0007669"/>
    <property type="project" value="UniProtKB-UniRule"/>
</dbReference>
<dbReference type="SMART" id="SM01399">
    <property type="entry name" value="Sybindin"/>
    <property type="match status" value="1"/>
</dbReference>
<dbReference type="Pfam" id="PF04099">
    <property type="entry name" value="Sybindin"/>
    <property type="match status" value="1"/>
</dbReference>
<keyword evidence="5 7" id="KW-0333">Golgi apparatus</keyword>
<dbReference type="GO" id="GO:0030008">
    <property type="term" value="C:TRAPP complex"/>
    <property type="evidence" value="ECO:0007669"/>
    <property type="project" value="UniProtKB-UniRule"/>
</dbReference>
<evidence type="ECO:0000256" key="3">
    <source>
        <dbReference type="ARBA" id="ARBA00022824"/>
    </source>
</evidence>
<dbReference type="InterPro" id="IPR007233">
    <property type="entry name" value="TRAPPC"/>
</dbReference>
<keyword evidence="4 7" id="KW-0931">ER-Golgi transport</keyword>
<comment type="subunit">
    <text evidence="7">Part of the multisubunit transport protein particle (TRAPP) complex.</text>
</comment>
<sequence length="136" mass="15279">MPLHSLYIINKAGGLIYQKDYTDGIAKLSSNEYLVLAGTFHSIHVITSKLSPIPGSSGIEVLETDLFKMHCIQTPTGTKFLLVTDPLQANVDALMRKVYEVYADYVMKNPFYTPEMPIRAELFDLNLNKLIKQINA</sequence>
<dbReference type="EMBL" id="MCGO01000002">
    <property type="protein sequence ID" value="ORY53132.1"/>
    <property type="molecule type" value="Genomic_DNA"/>
</dbReference>
<comment type="subcellular location">
    <subcellularLocation>
        <location evidence="7">Endoplasmic reticulum</location>
    </subcellularLocation>
    <subcellularLocation>
        <location evidence="7">Golgi apparatus</location>
        <location evidence="7">cis-Golgi network</location>
    </subcellularLocation>
    <subcellularLocation>
        <location evidence="1">Golgi apparatus</location>
    </subcellularLocation>
</comment>
<dbReference type="PANTHER" id="PTHR23249:SF15">
    <property type="entry name" value="TRAFFICKING PROTEIN PARTICLE COMPLEX SUBUNIT 4"/>
    <property type="match status" value="1"/>
</dbReference>
<proteinExistence type="inferred from homology"/>
<dbReference type="AlphaFoldDB" id="A0A1Y2D1H0"/>
<organism evidence="8 9">
    <name type="scientific">Rhizoclosmatium globosum</name>
    <dbReference type="NCBI Taxonomy" id="329046"/>
    <lineage>
        <taxon>Eukaryota</taxon>
        <taxon>Fungi</taxon>
        <taxon>Fungi incertae sedis</taxon>
        <taxon>Chytridiomycota</taxon>
        <taxon>Chytridiomycota incertae sedis</taxon>
        <taxon>Chytridiomycetes</taxon>
        <taxon>Chytridiales</taxon>
        <taxon>Chytriomycetaceae</taxon>
        <taxon>Rhizoclosmatium</taxon>
    </lineage>
</organism>
<dbReference type="Gene3D" id="3.30.450.70">
    <property type="match status" value="1"/>
</dbReference>
<gene>
    <name evidence="8" type="ORF">BCR33DRAFT_711486</name>
</gene>
<accession>A0A1Y2D1H0</accession>
<comment type="caution">
    <text evidence="8">The sequence shown here is derived from an EMBL/GenBank/DDBJ whole genome shotgun (WGS) entry which is preliminary data.</text>
</comment>
<dbReference type="STRING" id="329046.A0A1Y2D1H0"/>
<dbReference type="OrthoDB" id="246406at2759"/>
<evidence type="ECO:0000256" key="4">
    <source>
        <dbReference type="ARBA" id="ARBA00022892"/>
    </source>
</evidence>
<dbReference type="CDD" id="cd14856">
    <property type="entry name" value="TRAPPC4_synbindin"/>
    <property type="match status" value="1"/>
</dbReference>
<keyword evidence="9" id="KW-1185">Reference proteome</keyword>
<reference evidence="8 9" key="1">
    <citation type="submission" date="2016-07" db="EMBL/GenBank/DDBJ databases">
        <title>Pervasive Adenine N6-methylation of Active Genes in Fungi.</title>
        <authorList>
            <consortium name="DOE Joint Genome Institute"/>
            <person name="Mondo S.J."/>
            <person name="Dannebaum R.O."/>
            <person name="Kuo R.C."/>
            <person name="Labutti K."/>
            <person name="Haridas S."/>
            <person name="Kuo A."/>
            <person name="Salamov A."/>
            <person name="Ahrendt S.R."/>
            <person name="Lipzen A."/>
            <person name="Sullivan W."/>
            <person name="Andreopoulos W.B."/>
            <person name="Clum A."/>
            <person name="Lindquist E."/>
            <person name="Daum C."/>
            <person name="Ramamoorthy G.K."/>
            <person name="Gryganskyi A."/>
            <person name="Culley D."/>
            <person name="Magnuson J.K."/>
            <person name="James T.Y."/>
            <person name="O'Malley M.A."/>
            <person name="Stajich J.E."/>
            <person name="Spatafora J.W."/>
            <person name="Visel A."/>
            <person name="Grigoriev I.V."/>
        </authorList>
    </citation>
    <scope>NUCLEOTIDE SEQUENCE [LARGE SCALE GENOMIC DNA]</scope>
    <source>
        <strain evidence="8 9">JEL800</strain>
    </source>
</reference>
<protein>
    <recommendedName>
        <fullName evidence="7">Trafficking protein particle complex subunit</fullName>
    </recommendedName>
</protein>
<evidence type="ECO:0000256" key="1">
    <source>
        <dbReference type="ARBA" id="ARBA00004555"/>
    </source>
</evidence>
<dbReference type="InterPro" id="IPR011012">
    <property type="entry name" value="Longin-like_dom_sf"/>
</dbReference>
<dbReference type="GO" id="GO:0005783">
    <property type="term" value="C:endoplasmic reticulum"/>
    <property type="evidence" value="ECO:0007669"/>
    <property type="project" value="UniProtKB-SubCell"/>
</dbReference>
<dbReference type="FunFam" id="3.30.450.70:FF:000007">
    <property type="entry name" value="Putative sybindin-like family protein"/>
    <property type="match status" value="1"/>
</dbReference>
<evidence type="ECO:0000256" key="5">
    <source>
        <dbReference type="ARBA" id="ARBA00023034"/>
    </source>
</evidence>
<evidence type="ECO:0000313" key="8">
    <source>
        <dbReference type="EMBL" id="ORY53132.1"/>
    </source>
</evidence>
<evidence type="ECO:0000256" key="7">
    <source>
        <dbReference type="RuleBase" id="RU366065"/>
    </source>
</evidence>
<dbReference type="SUPFAM" id="SSF64356">
    <property type="entry name" value="SNARE-like"/>
    <property type="match status" value="1"/>
</dbReference>
<keyword evidence="3 7" id="KW-0256">Endoplasmic reticulum</keyword>
<evidence type="ECO:0000313" key="9">
    <source>
        <dbReference type="Proteomes" id="UP000193642"/>
    </source>
</evidence>
<dbReference type="Proteomes" id="UP000193642">
    <property type="component" value="Unassembled WGS sequence"/>
</dbReference>
<name>A0A1Y2D1H0_9FUNG</name>
<dbReference type="PANTHER" id="PTHR23249">
    <property type="entry name" value="TRAFFICKING PROTEIN PARTICLE COMPLEX SUBUNIT"/>
    <property type="match status" value="1"/>
</dbReference>
<evidence type="ECO:0000256" key="2">
    <source>
        <dbReference type="ARBA" id="ARBA00022448"/>
    </source>
</evidence>
<keyword evidence="2 7" id="KW-0813">Transport</keyword>
<comment type="similarity">
    <text evidence="6">Belongs to the TRAPP small subunits family. TRAPPC4 subfamily.</text>
</comment>
<dbReference type="GO" id="GO:0005794">
    <property type="term" value="C:Golgi apparatus"/>
    <property type="evidence" value="ECO:0007669"/>
    <property type="project" value="UniProtKB-SubCell"/>
</dbReference>
<evidence type="ECO:0000256" key="6">
    <source>
        <dbReference type="ARBA" id="ARBA00038179"/>
    </source>
</evidence>